<dbReference type="InterPro" id="IPR012951">
    <property type="entry name" value="BBE"/>
</dbReference>
<evidence type="ECO:0000259" key="4">
    <source>
        <dbReference type="PROSITE" id="PS51387"/>
    </source>
</evidence>
<feature type="chain" id="PRO_5042255342" description="FAD-binding PCMH-type domain-containing protein" evidence="3">
    <location>
        <begin position="19"/>
        <end position="655"/>
    </location>
</feature>
<dbReference type="EMBL" id="JAUEPO010000004">
    <property type="protein sequence ID" value="KAK3323110.1"/>
    <property type="molecule type" value="Genomic_DNA"/>
</dbReference>
<comment type="caution">
    <text evidence="5">The sequence shown here is derived from an EMBL/GenBank/DDBJ whole genome shotgun (WGS) entry which is preliminary data.</text>
</comment>
<evidence type="ECO:0000256" key="1">
    <source>
        <dbReference type="ARBA" id="ARBA00005466"/>
    </source>
</evidence>
<name>A0AAE0IDH4_9PEZI</name>
<dbReference type="PANTHER" id="PTHR13878:SF91">
    <property type="entry name" value="FAD BINDING DOMAIN PROTEIN (AFU_ORTHOLOGUE AFUA_6G12070)-RELATED"/>
    <property type="match status" value="1"/>
</dbReference>
<dbReference type="Pfam" id="PF01565">
    <property type="entry name" value="FAD_binding_4"/>
    <property type="match status" value="1"/>
</dbReference>
<evidence type="ECO:0000256" key="3">
    <source>
        <dbReference type="SAM" id="SignalP"/>
    </source>
</evidence>
<keyword evidence="2" id="KW-0560">Oxidoreductase</keyword>
<dbReference type="InterPro" id="IPR050432">
    <property type="entry name" value="FAD-linked_Oxidoreductases_BP"/>
</dbReference>
<sequence length="655" mass="70212">MGVSSLCRVLLLAGAAVAQTIVTDNGVVVAADETTVAPAAEAVASGLTPEALQLTDAVLANLTAHNLTQASLFSFGEDIDAVEASAEKRDSIVVNLASTASCKTFPGDKNWPVKPVWTVFDLLTGGALIETVPIGAVCYTNNAAYDAAKCADLLAKWNLSGTHSADPTSIMTTYYSGDTCLPQNGNTSTCTIGGFPLYSLAVTTVAQIQLAVNFARNANIRLVVKNTGHDFLGKSTGAGSLSIWTHKLKTLEFIESATTPTYSGPAFKLGAAVQVFELYEAANKYNVTAIGGECDGVGVTGGYIAGGGHSPMSSVYGMGADQVLSIDIVLPNGRFVTADETHNTDLFWAIRGGGGATFGVVTSMTVKVHPKTKMAGATWTLMTGDANGVPDKVFWAAMFAYWRKFPEYADKGTYAYSQLFSLGAPGMYLWIMTPWMVPGMSLVEFKAMIAPLLAEWAALGLVLEPTYFETDNLYDAWSKHFPFEGVANADLRTGSRLFPRSVWDNETTLEGMMEAVKSVVEDGSALIQYNIKAAAPAGTPASAANTHWRDAAWYVIMGTAWTKGTMEAVNVKITDDWMAKLRAYGPGGYLNEGDVMEPDFQDAFYGSNYDRLLKIKRQVDPTDLFWAPTAVGSDRWQVSNQTEWLTLQTGRLCKV</sequence>
<dbReference type="SUPFAM" id="SSF56176">
    <property type="entry name" value="FAD-binding/transporter-associated domain-like"/>
    <property type="match status" value="1"/>
</dbReference>
<dbReference type="InterPro" id="IPR016169">
    <property type="entry name" value="FAD-bd_PCMH_sub2"/>
</dbReference>
<keyword evidence="6" id="KW-1185">Reference proteome</keyword>
<evidence type="ECO:0000313" key="6">
    <source>
        <dbReference type="Proteomes" id="UP001286456"/>
    </source>
</evidence>
<organism evidence="5 6">
    <name type="scientific">Cercophora scortea</name>
    <dbReference type="NCBI Taxonomy" id="314031"/>
    <lineage>
        <taxon>Eukaryota</taxon>
        <taxon>Fungi</taxon>
        <taxon>Dikarya</taxon>
        <taxon>Ascomycota</taxon>
        <taxon>Pezizomycotina</taxon>
        <taxon>Sordariomycetes</taxon>
        <taxon>Sordariomycetidae</taxon>
        <taxon>Sordariales</taxon>
        <taxon>Lasiosphaeriaceae</taxon>
        <taxon>Cercophora</taxon>
    </lineage>
</organism>
<dbReference type="PANTHER" id="PTHR13878">
    <property type="entry name" value="GULONOLACTONE OXIDASE"/>
    <property type="match status" value="1"/>
</dbReference>
<accession>A0AAE0IDH4</accession>
<reference evidence="5" key="2">
    <citation type="submission" date="2023-06" db="EMBL/GenBank/DDBJ databases">
        <authorList>
            <consortium name="Lawrence Berkeley National Laboratory"/>
            <person name="Haridas S."/>
            <person name="Hensen N."/>
            <person name="Bonometti L."/>
            <person name="Westerberg I."/>
            <person name="Brannstrom I.O."/>
            <person name="Guillou S."/>
            <person name="Cros-Aarteil S."/>
            <person name="Calhoun S."/>
            <person name="Kuo A."/>
            <person name="Mondo S."/>
            <person name="Pangilinan J."/>
            <person name="Riley R."/>
            <person name="Labutti K."/>
            <person name="Andreopoulos B."/>
            <person name="Lipzen A."/>
            <person name="Chen C."/>
            <person name="Yanf M."/>
            <person name="Daum C."/>
            <person name="Ng V."/>
            <person name="Clum A."/>
            <person name="Steindorff A."/>
            <person name="Ohm R."/>
            <person name="Martin F."/>
            <person name="Silar P."/>
            <person name="Natvig D."/>
            <person name="Lalanne C."/>
            <person name="Gautier V."/>
            <person name="Ament-Velasquez S.L."/>
            <person name="Kruys A."/>
            <person name="Hutchinson M.I."/>
            <person name="Powell A.J."/>
            <person name="Barry K."/>
            <person name="Miller A.N."/>
            <person name="Grigoriev I.V."/>
            <person name="Debuchy R."/>
            <person name="Gladieux P."/>
            <person name="Thoren M.H."/>
            <person name="Johannesson H."/>
        </authorList>
    </citation>
    <scope>NUCLEOTIDE SEQUENCE</scope>
    <source>
        <strain evidence="5">SMH4131-1</strain>
    </source>
</reference>
<dbReference type="GO" id="GO:0016491">
    <property type="term" value="F:oxidoreductase activity"/>
    <property type="evidence" value="ECO:0007669"/>
    <property type="project" value="UniProtKB-KW"/>
</dbReference>
<dbReference type="Proteomes" id="UP001286456">
    <property type="component" value="Unassembled WGS sequence"/>
</dbReference>
<gene>
    <name evidence="5" type="ORF">B0T19DRAFT_476275</name>
</gene>
<dbReference type="Pfam" id="PF08031">
    <property type="entry name" value="BBE"/>
    <property type="match status" value="1"/>
</dbReference>
<protein>
    <recommendedName>
        <fullName evidence="4">FAD-binding PCMH-type domain-containing protein</fullName>
    </recommendedName>
</protein>
<dbReference type="PROSITE" id="PS51387">
    <property type="entry name" value="FAD_PCMH"/>
    <property type="match status" value="1"/>
</dbReference>
<keyword evidence="3" id="KW-0732">Signal</keyword>
<feature type="domain" description="FAD-binding PCMH-type" evidence="4">
    <location>
        <begin position="192"/>
        <end position="371"/>
    </location>
</feature>
<dbReference type="InterPro" id="IPR006094">
    <property type="entry name" value="Oxid_FAD_bind_N"/>
</dbReference>
<dbReference type="AlphaFoldDB" id="A0AAE0IDH4"/>
<dbReference type="InterPro" id="IPR016166">
    <property type="entry name" value="FAD-bd_PCMH"/>
</dbReference>
<dbReference type="GO" id="GO:0071949">
    <property type="term" value="F:FAD binding"/>
    <property type="evidence" value="ECO:0007669"/>
    <property type="project" value="InterPro"/>
</dbReference>
<feature type="signal peptide" evidence="3">
    <location>
        <begin position="1"/>
        <end position="18"/>
    </location>
</feature>
<reference evidence="5" key="1">
    <citation type="journal article" date="2023" name="Mol. Phylogenet. Evol.">
        <title>Genome-scale phylogeny and comparative genomics of the fungal order Sordariales.</title>
        <authorList>
            <person name="Hensen N."/>
            <person name="Bonometti L."/>
            <person name="Westerberg I."/>
            <person name="Brannstrom I.O."/>
            <person name="Guillou S."/>
            <person name="Cros-Aarteil S."/>
            <person name="Calhoun S."/>
            <person name="Haridas S."/>
            <person name="Kuo A."/>
            <person name="Mondo S."/>
            <person name="Pangilinan J."/>
            <person name="Riley R."/>
            <person name="LaButti K."/>
            <person name="Andreopoulos B."/>
            <person name="Lipzen A."/>
            <person name="Chen C."/>
            <person name="Yan M."/>
            <person name="Daum C."/>
            <person name="Ng V."/>
            <person name="Clum A."/>
            <person name="Steindorff A."/>
            <person name="Ohm R.A."/>
            <person name="Martin F."/>
            <person name="Silar P."/>
            <person name="Natvig D.O."/>
            <person name="Lalanne C."/>
            <person name="Gautier V."/>
            <person name="Ament-Velasquez S.L."/>
            <person name="Kruys A."/>
            <person name="Hutchinson M.I."/>
            <person name="Powell A.J."/>
            <person name="Barry K."/>
            <person name="Miller A.N."/>
            <person name="Grigoriev I.V."/>
            <person name="Debuchy R."/>
            <person name="Gladieux P."/>
            <person name="Hiltunen Thoren M."/>
            <person name="Johannesson H."/>
        </authorList>
    </citation>
    <scope>NUCLEOTIDE SEQUENCE</scope>
    <source>
        <strain evidence="5">SMH4131-1</strain>
    </source>
</reference>
<proteinExistence type="inferred from homology"/>
<comment type="similarity">
    <text evidence="1">Belongs to the oxygen-dependent FAD-linked oxidoreductase family.</text>
</comment>
<dbReference type="Gene3D" id="3.30.465.10">
    <property type="match status" value="2"/>
</dbReference>
<dbReference type="InterPro" id="IPR036318">
    <property type="entry name" value="FAD-bd_PCMH-like_sf"/>
</dbReference>
<evidence type="ECO:0000256" key="2">
    <source>
        <dbReference type="ARBA" id="ARBA00023002"/>
    </source>
</evidence>
<evidence type="ECO:0000313" key="5">
    <source>
        <dbReference type="EMBL" id="KAK3323110.1"/>
    </source>
</evidence>